<dbReference type="InterPro" id="IPR011004">
    <property type="entry name" value="Trimer_LpxA-like_sf"/>
</dbReference>
<gene>
    <name evidence="3" type="ORF">Klosneuvirus_2_94</name>
</gene>
<evidence type="ECO:0000313" key="3">
    <source>
        <dbReference type="EMBL" id="ARF11658.1"/>
    </source>
</evidence>
<reference evidence="3" key="1">
    <citation type="journal article" date="2017" name="Science">
        <title>Giant viruses with an expanded complement of translation system components.</title>
        <authorList>
            <person name="Schulz F."/>
            <person name="Yutin N."/>
            <person name="Ivanova N.N."/>
            <person name="Ortega D.R."/>
            <person name="Lee T.K."/>
            <person name="Vierheilig J."/>
            <person name="Daims H."/>
            <person name="Horn M."/>
            <person name="Wagner M."/>
            <person name="Jensen G.J."/>
            <person name="Kyrpides N.C."/>
            <person name="Koonin E.V."/>
            <person name="Woyke T."/>
        </authorList>
    </citation>
    <scope>NUCLEOTIDE SEQUENCE</scope>
    <source>
        <strain evidence="3">KNV1</strain>
    </source>
</reference>
<dbReference type="EMBL" id="KY684109">
    <property type="protein sequence ID" value="ARF11658.1"/>
    <property type="molecule type" value="Genomic_DNA"/>
</dbReference>
<dbReference type="PANTHER" id="PTHR23416">
    <property type="entry name" value="SIALIC ACID SYNTHASE-RELATED"/>
    <property type="match status" value="1"/>
</dbReference>
<proteinExistence type="inferred from homology"/>
<dbReference type="GO" id="GO:0008374">
    <property type="term" value="F:O-acyltransferase activity"/>
    <property type="evidence" value="ECO:0007669"/>
    <property type="project" value="TreeGrafter"/>
</dbReference>
<dbReference type="InterPro" id="IPR001451">
    <property type="entry name" value="Hexapep"/>
</dbReference>
<dbReference type="SUPFAM" id="SSF51161">
    <property type="entry name" value="Trimeric LpxA-like enzymes"/>
    <property type="match status" value="1"/>
</dbReference>
<comment type="similarity">
    <text evidence="1">Belongs to the transferase hexapeptide repeat family.</text>
</comment>
<sequence length="193" mass="21991">MNIYMTTLKNTPTLTVGKETLFAGTPYIVSNEYATVTFGNFCSIAPNLKIIATNHDYNYSAVQYTFYKKYFNTSHPGELNNPPTKERTKGNVIIGNDVWIGEDVVILSGVKIGDGCCIGARSIVTKDLESYTICAGTPCKSIKYRYDKDMIEYLLQLKWWNWSDDTIKQNKEFFHTNLNNINIEQLKKIIKSI</sequence>
<organism evidence="3">
    <name type="scientific">Klosneuvirus KNV1</name>
    <dbReference type="NCBI Taxonomy" id="1977640"/>
    <lineage>
        <taxon>Viruses</taxon>
        <taxon>Varidnaviria</taxon>
        <taxon>Bamfordvirae</taxon>
        <taxon>Nucleocytoviricota</taxon>
        <taxon>Megaviricetes</taxon>
        <taxon>Imitervirales</taxon>
        <taxon>Mimiviridae</taxon>
        <taxon>Klosneuvirinae</taxon>
        <taxon>Klosneuvirus</taxon>
    </lineage>
</organism>
<evidence type="ECO:0000256" key="2">
    <source>
        <dbReference type="ARBA" id="ARBA00022679"/>
    </source>
</evidence>
<dbReference type="Gene3D" id="2.160.10.10">
    <property type="entry name" value="Hexapeptide repeat proteins"/>
    <property type="match status" value="1"/>
</dbReference>
<dbReference type="PANTHER" id="PTHR23416:SF23">
    <property type="entry name" value="ACETYLTRANSFERASE C18B11.09C-RELATED"/>
    <property type="match status" value="1"/>
</dbReference>
<dbReference type="InterPro" id="IPR051159">
    <property type="entry name" value="Hexapeptide_acetyltransf"/>
</dbReference>
<evidence type="ECO:0000256" key="1">
    <source>
        <dbReference type="ARBA" id="ARBA00007274"/>
    </source>
</evidence>
<protein>
    <submittedName>
        <fullName evidence="3">Transferase hexapeptide protein</fullName>
    </submittedName>
</protein>
<dbReference type="Pfam" id="PF00132">
    <property type="entry name" value="Hexapep"/>
    <property type="match status" value="1"/>
</dbReference>
<dbReference type="CDD" id="cd03349">
    <property type="entry name" value="LbH_XAT"/>
    <property type="match status" value="1"/>
</dbReference>
<name>A0A1V0SJ47_9VIRU</name>
<accession>A0A1V0SJ47</accession>
<keyword evidence="2 3" id="KW-0808">Transferase</keyword>